<sequence>MINEITDEDAVQATNDDASECKRCAVQLGYWTDPFISLFVKQTNRKAPEINRGYFARVKGIEVFINKFLKMSGEKSQIINLGSGFDTLYWKLRDAENSPQNFIELDFPSVTSRKCYHIKRHKQLIDRLNTEDGEISFSATDLHAANYHLMGIDLRNISELENKLAQAEVDFSLPTLFLAECVLVYVDKNATSTLLQWIGKKFADALFINYEQVNMKDKFGEVMLSNLRGRGCLLAGVEDCESLESQQKRFTINGWEGSNAWTMVEVYDSLLSSERTRIERIEMLDEQELLVQLLQHYCIAVAWKGPTFKNISIAQG</sequence>
<evidence type="ECO:0000256" key="7">
    <source>
        <dbReference type="PIRNR" id="PIRNR016305"/>
    </source>
</evidence>
<feature type="binding site" evidence="8">
    <location>
        <position position="57"/>
    </location>
    <ligand>
        <name>S-adenosyl-L-methionine</name>
        <dbReference type="ChEBI" id="CHEBI:59789"/>
    </ligand>
</feature>
<dbReference type="AlphaFoldDB" id="A0A6J0B5P9"/>
<feature type="binding site" evidence="8">
    <location>
        <position position="180"/>
    </location>
    <ligand>
        <name>S-adenosyl-L-methionine</name>
        <dbReference type="ChEBI" id="CHEBI:59789"/>
    </ligand>
</feature>
<dbReference type="InParanoid" id="A0A6J0B5P9"/>
<dbReference type="PANTHER" id="PTHR13600">
    <property type="entry name" value="LEUCINE CARBOXYL METHYLTRANSFERASE"/>
    <property type="match status" value="1"/>
</dbReference>
<protein>
    <recommendedName>
        <fullName evidence="7">Leucine carboxyl methyltransferase 1</fullName>
        <ecNumber evidence="7">2.1.1.233</ecNumber>
    </recommendedName>
</protein>
<dbReference type="Pfam" id="PF04072">
    <property type="entry name" value="LCM"/>
    <property type="match status" value="1"/>
</dbReference>
<reference evidence="10" key="1">
    <citation type="submission" date="2025-08" db="UniProtKB">
        <authorList>
            <consortium name="RefSeq"/>
        </authorList>
    </citation>
    <scope>IDENTIFICATION</scope>
    <source>
        <tissue evidence="10">Thorax and Abdomen</tissue>
    </source>
</reference>
<dbReference type="GO" id="GO:0005829">
    <property type="term" value="C:cytosol"/>
    <property type="evidence" value="ECO:0007669"/>
    <property type="project" value="TreeGrafter"/>
</dbReference>
<dbReference type="PANTHER" id="PTHR13600:SF33">
    <property type="entry name" value="LEUCINE CARBOXYL METHYLTRANSFERASE 1"/>
    <property type="match status" value="1"/>
</dbReference>
<keyword evidence="4 7" id="KW-0489">Methyltransferase</keyword>
<accession>A0A6J0B5P9</accession>
<comment type="catalytic activity">
    <reaction evidence="1 7">
        <text>[phosphatase 2A protein]-C-terminal L-leucine + S-adenosyl-L-methionine = [phosphatase 2A protein]-C-terminal L-leucine methyl ester + S-adenosyl-L-homocysteine</text>
        <dbReference type="Rhea" id="RHEA:48544"/>
        <dbReference type="Rhea" id="RHEA-COMP:12134"/>
        <dbReference type="Rhea" id="RHEA-COMP:12135"/>
        <dbReference type="ChEBI" id="CHEBI:57856"/>
        <dbReference type="ChEBI" id="CHEBI:59789"/>
        <dbReference type="ChEBI" id="CHEBI:90516"/>
        <dbReference type="ChEBI" id="CHEBI:90517"/>
        <dbReference type="EC" id="2.1.1.233"/>
    </reaction>
</comment>
<comment type="similarity">
    <text evidence="3 7">Belongs to the methyltransferase superfamily. LCMT family.</text>
</comment>
<dbReference type="Proteomes" id="UP000829291">
    <property type="component" value="Chromosome 5"/>
</dbReference>
<dbReference type="RefSeq" id="XP_015510374.1">
    <property type="nucleotide sequence ID" value="XM_015654888.2"/>
</dbReference>
<comment type="function">
    <text evidence="2 7">Methylates the carboxyl group of the C-terminal leucine residue of protein phosphatase 2A catalytic subunits to form alpha-leucine ester residues.</text>
</comment>
<evidence type="ECO:0000313" key="10">
    <source>
        <dbReference type="RefSeq" id="XP_015510374.1"/>
    </source>
</evidence>
<dbReference type="GO" id="GO:0018423">
    <property type="term" value="F:protein C-terminal leucine carboxyl O-methyltransferase activity"/>
    <property type="evidence" value="ECO:0007669"/>
    <property type="project" value="UniProtKB-EC"/>
</dbReference>
<evidence type="ECO:0000256" key="4">
    <source>
        <dbReference type="ARBA" id="ARBA00022603"/>
    </source>
</evidence>
<evidence type="ECO:0000256" key="2">
    <source>
        <dbReference type="ARBA" id="ARBA00003455"/>
    </source>
</evidence>
<dbReference type="InterPro" id="IPR007213">
    <property type="entry name" value="Ppm1/Ppm2/Tcmp"/>
</dbReference>
<dbReference type="OrthoDB" id="203237at2759"/>
<dbReference type="GO" id="GO:0032259">
    <property type="term" value="P:methylation"/>
    <property type="evidence" value="ECO:0007669"/>
    <property type="project" value="UniProtKB-KW"/>
</dbReference>
<evidence type="ECO:0000256" key="1">
    <source>
        <dbReference type="ARBA" id="ARBA00000724"/>
    </source>
</evidence>
<gene>
    <name evidence="10" type="primary">LOC107217384</name>
</gene>
<feature type="binding site" evidence="8">
    <location>
        <position position="82"/>
    </location>
    <ligand>
        <name>S-adenosyl-L-methionine</name>
        <dbReference type="ChEBI" id="CHEBI:59789"/>
    </ligand>
</feature>
<dbReference type="SUPFAM" id="SSF53335">
    <property type="entry name" value="S-adenosyl-L-methionine-dependent methyltransferases"/>
    <property type="match status" value="1"/>
</dbReference>
<dbReference type="PIRSF" id="PIRSF016305">
    <property type="entry name" value="LCM_mtfrase"/>
    <property type="match status" value="1"/>
</dbReference>
<keyword evidence="9" id="KW-1185">Reference proteome</keyword>
<keyword evidence="5 7" id="KW-0808">Transferase</keyword>
<evidence type="ECO:0000256" key="5">
    <source>
        <dbReference type="ARBA" id="ARBA00022679"/>
    </source>
</evidence>
<feature type="binding site" evidence="8">
    <location>
        <begin position="153"/>
        <end position="154"/>
    </location>
    <ligand>
        <name>S-adenosyl-L-methionine</name>
        <dbReference type="ChEBI" id="CHEBI:59789"/>
    </ligand>
</feature>
<dbReference type="FunFam" id="3.40.50.150:FF:000092">
    <property type="entry name" value="Leucine carboxyl methyltransferase 1"/>
    <property type="match status" value="1"/>
</dbReference>
<dbReference type="GeneID" id="107217384"/>
<proteinExistence type="inferred from homology"/>
<evidence type="ECO:0000256" key="8">
    <source>
        <dbReference type="PIRSR" id="PIRSR016305-1"/>
    </source>
</evidence>
<dbReference type="InterPro" id="IPR016651">
    <property type="entry name" value="LCMT1"/>
</dbReference>
<dbReference type="GO" id="GO:0009966">
    <property type="term" value="P:regulation of signal transduction"/>
    <property type="evidence" value="ECO:0007669"/>
    <property type="project" value="UniProtKB-ARBA"/>
</dbReference>
<dbReference type="EC" id="2.1.1.233" evidence="7"/>
<keyword evidence="6 7" id="KW-0949">S-adenosyl-L-methionine</keyword>
<dbReference type="InterPro" id="IPR029063">
    <property type="entry name" value="SAM-dependent_MTases_sf"/>
</dbReference>
<dbReference type="KEGG" id="nlo:107217384"/>
<name>A0A6J0B5P9_NEOLC</name>
<dbReference type="FunCoup" id="A0A6J0B5P9">
    <property type="interactions" value="1591"/>
</dbReference>
<organism evidence="10">
    <name type="scientific">Neodiprion lecontei</name>
    <name type="common">Redheaded pine sawfly</name>
    <dbReference type="NCBI Taxonomy" id="441921"/>
    <lineage>
        <taxon>Eukaryota</taxon>
        <taxon>Metazoa</taxon>
        <taxon>Ecdysozoa</taxon>
        <taxon>Arthropoda</taxon>
        <taxon>Hexapoda</taxon>
        <taxon>Insecta</taxon>
        <taxon>Pterygota</taxon>
        <taxon>Neoptera</taxon>
        <taxon>Endopterygota</taxon>
        <taxon>Hymenoptera</taxon>
        <taxon>Tenthredinoidea</taxon>
        <taxon>Diprionidae</taxon>
        <taxon>Diprioninae</taxon>
        <taxon>Neodiprion</taxon>
    </lineage>
</organism>
<evidence type="ECO:0000313" key="9">
    <source>
        <dbReference type="Proteomes" id="UP000829291"/>
    </source>
</evidence>
<evidence type="ECO:0000256" key="6">
    <source>
        <dbReference type="ARBA" id="ARBA00022691"/>
    </source>
</evidence>
<dbReference type="Gene3D" id="3.40.50.150">
    <property type="entry name" value="Vaccinia Virus protein VP39"/>
    <property type="match status" value="1"/>
</dbReference>
<evidence type="ECO:0000256" key="3">
    <source>
        <dbReference type="ARBA" id="ARBA00010703"/>
    </source>
</evidence>